<dbReference type="KEGG" id="aia:AWH56_022135"/>
<reference evidence="2 3" key="3">
    <citation type="journal article" date="2019" name="Int. J. Syst. Evol. Microbiol.">
        <title>Anaerobacillus isosaccharinicus sp. nov., an alkaliphilic bacterium which degrades isosaccharinic acid.</title>
        <authorList>
            <person name="Bassil N.M."/>
            <person name="Lloyd J.R."/>
        </authorList>
    </citation>
    <scope>NUCLEOTIDE SEQUENCE [LARGE SCALE GENOMIC DNA]</scope>
    <source>
        <strain evidence="2 3">NB2006</strain>
    </source>
</reference>
<dbReference type="RefSeq" id="WP_071316816.1">
    <property type="nucleotide sequence ID" value="NZ_CP063356.2"/>
</dbReference>
<evidence type="ECO:0000313" key="2">
    <source>
        <dbReference type="EMBL" id="QOY35359.1"/>
    </source>
</evidence>
<protein>
    <submittedName>
        <fullName evidence="1">Uncharacterized protein</fullName>
    </submittedName>
</protein>
<evidence type="ECO:0000313" key="1">
    <source>
        <dbReference type="EMBL" id="OIJ19482.1"/>
    </source>
</evidence>
<reference evidence="1 3" key="1">
    <citation type="submission" date="2016-10" db="EMBL/GenBank/DDBJ databases">
        <title>Draft genome sequences of four alkaliphilic bacteria belonging to the Anaerobacillus genus.</title>
        <authorList>
            <person name="Bassil N.M."/>
            <person name="Lloyd J.R."/>
        </authorList>
    </citation>
    <scope>NUCLEOTIDE SEQUENCE [LARGE SCALE GENOMIC DNA]</scope>
    <source>
        <strain evidence="1 3">NB2006</strain>
    </source>
</reference>
<dbReference type="AlphaFoldDB" id="A0A1S2M3Y1"/>
<reference evidence="2" key="4">
    <citation type="submission" date="2020-10" db="EMBL/GenBank/DDBJ databases">
        <authorList>
            <person name="Bassil N.M."/>
            <person name="Lloyd J.R."/>
        </authorList>
    </citation>
    <scope>NUCLEOTIDE SEQUENCE</scope>
    <source>
        <strain evidence="2">NB2006</strain>
    </source>
</reference>
<sequence>MNHNVMGQLRMIDSLEKSLVLLKNAGVDIQTVDNAMATIRKDRWRATSDPEAFANAIDRAIDELVNVTIGEEGLR</sequence>
<dbReference type="EMBL" id="LQXD01000078">
    <property type="protein sequence ID" value="OIJ19482.1"/>
    <property type="molecule type" value="Genomic_DNA"/>
</dbReference>
<dbReference type="Pfam" id="PF19585">
    <property type="entry name" value="DUF6092"/>
    <property type="match status" value="1"/>
</dbReference>
<gene>
    <name evidence="2" type="ORF">AWH56_022135</name>
    <name evidence="1" type="ORF">AWH56_08935</name>
</gene>
<organism evidence="1 3">
    <name type="scientific">Anaerobacillus isosaccharinicus</name>
    <dbReference type="NCBI Taxonomy" id="1532552"/>
    <lineage>
        <taxon>Bacteria</taxon>
        <taxon>Bacillati</taxon>
        <taxon>Bacillota</taxon>
        <taxon>Bacilli</taxon>
        <taxon>Bacillales</taxon>
        <taxon>Bacillaceae</taxon>
        <taxon>Anaerobacillus</taxon>
    </lineage>
</organism>
<accession>A0A1S2M3Y1</accession>
<name>A0A1S2M3Y1_9BACI</name>
<dbReference type="InterPro" id="IPR046074">
    <property type="entry name" value="DUF6092"/>
</dbReference>
<dbReference type="Proteomes" id="UP000180175">
    <property type="component" value="Chromosome"/>
</dbReference>
<proteinExistence type="predicted"/>
<dbReference type="OrthoDB" id="2645109at2"/>
<keyword evidence="3" id="KW-1185">Reference proteome</keyword>
<evidence type="ECO:0000313" key="3">
    <source>
        <dbReference type="Proteomes" id="UP000180175"/>
    </source>
</evidence>
<reference evidence="2 3" key="2">
    <citation type="journal article" date="2017" name="Genome Announc.">
        <title>Draft Genome Sequences of Four Alkaliphilic Bacteria Belonging to the Anaerobacillus Genus.</title>
        <authorList>
            <person name="Bassil N.M."/>
            <person name="Lloyd J.R."/>
        </authorList>
    </citation>
    <scope>NUCLEOTIDE SEQUENCE [LARGE SCALE GENOMIC DNA]</scope>
    <source>
        <strain evidence="2 3">NB2006</strain>
    </source>
</reference>
<dbReference type="EMBL" id="CP063356">
    <property type="protein sequence ID" value="QOY35359.1"/>
    <property type="molecule type" value="Genomic_DNA"/>
</dbReference>